<dbReference type="SUPFAM" id="SSF52047">
    <property type="entry name" value="RNI-like"/>
    <property type="match status" value="1"/>
</dbReference>
<evidence type="ECO:0008006" key="3">
    <source>
        <dbReference type="Google" id="ProtNLM"/>
    </source>
</evidence>
<organism evidence="1 2">
    <name type="scientific">Sistotremastrum niveocremeum HHB9708</name>
    <dbReference type="NCBI Taxonomy" id="1314777"/>
    <lineage>
        <taxon>Eukaryota</taxon>
        <taxon>Fungi</taxon>
        <taxon>Dikarya</taxon>
        <taxon>Basidiomycota</taxon>
        <taxon>Agaricomycotina</taxon>
        <taxon>Agaricomycetes</taxon>
        <taxon>Sistotremastrales</taxon>
        <taxon>Sistotremastraceae</taxon>
        <taxon>Sertulicium</taxon>
        <taxon>Sertulicium niveocremeum</taxon>
    </lineage>
</organism>
<evidence type="ECO:0000313" key="2">
    <source>
        <dbReference type="Proteomes" id="UP000076722"/>
    </source>
</evidence>
<dbReference type="Gene3D" id="3.80.10.10">
    <property type="entry name" value="Ribonuclease Inhibitor"/>
    <property type="match status" value="1"/>
</dbReference>
<proteinExistence type="predicted"/>
<evidence type="ECO:0000313" key="1">
    <source>
        <dbReference type="EMBL" id="KZS93745.1"/>
    </source>
</evidence>
<dbReference type="OrthoDB" id="2447803at2759"/>
<dbReference type="InterPro" id="IPR032675">
    <property type="entry name" value="LRR_dom_sf"/>
</dbReference>
<accession>A0A164V254</accession>
<gene>
    <name evidence="1" type="ORF">SISNIDRAFT_485355</name>
</gene>
<protein>
    <recommendedName>
        <fullName evidence="3">F-box domain-containing protein</fullName>
    </recommendedName>
</protein>
<name>A0A164V254_9AGAM</name>
<sequence>MALSDPMPSQVCPSAHSLWRVPELVAEVMDHLSQRDLSVCARVSKGVSHYALGSLYKTGVSIQHVLNILAPVHLVSSPAPNVKYKEMNFLRSPGSNDWDNFYQYARRVRSLSCIDLDASDQLFLDISSVLPAGTLLFPHLRSLEWKINSPRLRAHVDFFMGDALSDVAISGPLDFLSTTLGLLSQRSPAIRRLSLHVSALEDSPTPAAVMQDIMTSIKAFKGLEHLQMSPQLAPAAAVPFLSRLPRLTTLYLRPFQLTTAFLFGDTFRYTVPRLKALDSDFQCLKDLICEVGLLLAGVSPSLSALSLQKLHVAINPTNTEADLAQLGCLLRDNCKTLTYIMIIFDTPTLLPAESSPITRSVLKLFLGIRLLRHLNIDDVRPARLSCAELEELAPMCRKLTFLGLCARSRWNGASPESLLSLGSLITLAENCHSLLSLGLALDITTPVPDLPPNPPVFRRLQILYMDYSTKIEDPAAVAVYLSRLLPPDARLEPPPSRFTSAHIRAVEAANIKGWKDVSHFLDAMKPLRNIVALHLKSQSPQIT</sequence>
<dbReference type="AlphaFoldDB" id="A0A164V254"/>
<reference evidence="1 2" key="1">
    <citation type="journal article" date="2016" name="Mol. Biol. Evol.">
        <title>Comparative Genomics of Early-Diverging Mushroom-Forming Fungi Provides Insights into the Origins of Lignocellulose Decay Capabilities.</title>
        <authorList>
            <person name="Nagy L.G."/>
            <person name="Riley R."/>
            <person name="Tritt A."/>
            <person name="Adam C."/>
            <person name="Daum C."/>
            <person name="Floudas D."/>
            <person name="Sun H."/>
            <person name="Yadav J.S."/>
            <person name="Pangilinan J."/>
            <person name="Larsson K.H."/>
            <person name="Matsuura K."/>
            <person name="Barry K."/>
            <person name="Labutti K."/>
            <person name="Kuo R."/>
            <person name="Ohm R.A."/>
            <person name="Bhattacharya S.S."/>
            <person name="Shirouzu T."/>
            <person name="Yoshinaga Y."/>
            <person name="Martin F.M."/>
            <person name="Grigoriev I.V."/>
            <person name="Hibbett D.S."/>
        </authorList>
    </citation>
    <scope>NUCLEOTIDE SEQUENCE [LARGE SCALE GENOMIC DNA]</scope>
    <source>
        <strain evidence="1 2">HHB9708</strain>
    </source>
</reference>
<keyword evidence="2" id="KW-1185">Reference proteome</keyword>
<dbReference type="Proteomes" id="UP000076722">
    <property type="component" value="Unassembled WGS sequence"/>
</dbReference>
<dbReference type="EMBL" id="KV419406">
    <property type="protein sequence ID" value="KZS93745.1"/>
    <property type="molecule type" value="Genomic_DNA"/>
</dbReference>